<comment type="caution">
    <text evidence="8">The sequence shown here is derived from an EMBL/GenBank/DDBJ whole genome shotgun (WGS) entry which is preliminary data.</text>
</comment>
<keyword evidence="9" id="KW-1185">Reference proteome</keyword>
<sequence length="377" mass="40287">MAAPAAAPAPAAALSKEEQFYAGLGGRCRRGFFKDVAWDEACLAAAIDAFRVPDRRCYVPDDCGPYEHRCPTIGSNCQSTVTMSKPVVHLFCLHALATLIRRGAPSDGRFRVLDVGSGTGFLTAALAALLDNEGVRGDVLGIDVEETLVRLGRENYAADGLDLPVKFRREDAWQAPKKKGGFLFICVGACAQHVPAALCDRLAPGGLLLMPVVATGTRRQAYLMIRRDLRGRLLAPRTVCEASFVPLIDTRDFAPETRALLTGGCSDDEGDPLIYVKGDVGGRGGGGAAFYGSQQGVIDESGFGVSMDPGVVFGSVNAPVPLGPYVAPPPTFTEPDKAVTRRMEFLSHRLDRMRAAPGIFEPGTSHYEPGYEPVEET</sequence>
<keyword evidence="6" id="KW-0808">Transferase</keyword>
<dbReference type="PANTHER" id="PTHR11579">
    <property type="entry name" value="PROTEIN-L-ISOASPARTATE O-METHYLTRANSFERASE"/>
    <property type="match status" value="1"/>
</dbReference>
<dbReference type="EMBL" id="CAKKNE010000001">
    <property type="protein sequence ID" value="CAH0365792.1"/>
    <property type="molecule type" value="Genomic_DNA"/>
</dbReference>
<dbReference type="OrthoDB" id="18124at2759"/>
<gene>
    <name evidence="8" type="ORF">PECAL_1P22480</name>
</gene>
<keyword evidence="4" id="KW-0963">Cytoplasm</keyword>
<dbReference type="CDD" id="cd02440">
    <property type="entry name" value="AdoMet_MTases"/>
    <property type="match status" value="1"/>
</dbReference>
<evidence type="ECO:0000256" key="7">
    <source>
        <dbReference type="ARBA" id="ARBA00022691"/>
    </source>
</evidence>
<evidence type="ECO:0000256" key="6">
    <source>
        <dbReference type="ARBA" id="ARBA00022679"/>
    </source>
</evidence>
<proteinExistence type="inferred from homology"/>
<protein>
    <recommendedName>
        <fullName evidence="3">protein-L-isoaspartate(D-aspartate) O-methyltransferase</fullName>
        <ecNumber evidence="3">2.1.1.77</ecNumber>
    </recommendedName>
</protein>
<dbReference type="SUPFAM" id="SSF53335">
    <property type="entry name" value="S-adenosyl-L-methionine-dependent methyltransferases"/>
    <property type="match status" value="1"/>
</dbReference>
<accession>A0A8J2SGN9</accession>
<dbReference type="PANTHER" id="PTHR11579:SF0">
    <property type="entry name" value="PROTEIN-L-ISOASPARTATE(D-ASPARTATE) O-METHYLTRANSFERASE"/>
    <property type="match status" value="1"/>
</dbReference>
<dbReference type="EC" id="2.1.1.77" evidence="3"/>
<comment type="similarity">
    <text evidence="2">Belongs to the methyltransferase superfamily. L-isoaspartyl/D-aspartyl protein methyltransferase family.</text>
</comment>
<dbReference type="Pfam" id="PF01135">
    <property type="entry name" value="PCMT"/>
    <property type="match status" value="1"/>
</dbReference>
<evidence type="ECO:0000256" key="1">
    <source>
        <dbReference type="ARBA" id="ARBA00004496"/>
    </source>
</evidence>
<evidence type="ECO:0000313" key="9">
    <source>
        <dbReference type="Proteomes" id="UP000789595"/>
    </source>
</evidence>
<evidence type="ECO:0000256" key="5">
    <source>
        <dbReference type="ARBA" id="ARBA00022603"/>
    </source>
</evidence>
<keyword evidence="5" id="KW-0489">Methyltransferase</keyword>
<dbReference type="AlphaFoldDB" id="A0A8J2SGN9"/>
<evidence type="ECO:0000256" key="4">
    <source>
        <dbReference type="ARBA" id="ARBA00022490"/>
    </source>
</evidence>
<comment type="subcellular location">
    <subcellularLocation>
        <location evidence="1">Cytoplasm</location>
    </subcellularLocation>
</comment>
<organism evidence="8 9">
    <name type="scientific">Pelagomonas calceolata</name>
    <dbReference type="NCBI Taxonomy" id="35677"/>
    <lineage>
        <taxon>Eukaryota</taxon>
        <taxon>Sar</taxon>
        <taxon>Stramenopiles</taxon>
        <taxon>Ochrophyta</taxon>
        <taxon>Pelagophyceae</taxon>
        <taxon>Pelagomonadales</taxon>
        <taxon>Pelagomonadaceae</taxon>
        <taxon>Pelagomonas</taxon>
    </lineage>
</organism>
<evidence type="ECO:0000256" key="3">
    <source>
        <dbReference type="ARBA" id="ARBA00011890"/>
    </source>
</evidence>
<dbReference type="GO" id="GO:0032259">
    <property type="term" value="P:methylation"/>
    <property type="evidence" value="ECO:0007669"/>
    <property type="project" value="UniProtKB-KW"/>
</dbReference>
<dbReference type="GO" id="GO:0005737">
    <property type="term" value="C:cytoplasm"/>
    <property type="evidence" value="ECO:0007669"/>
    <property type="project" value="UniProtKB-SubCell"/>
</dbReference>
<dbReference type="Gene3D" id="3.40.50.150">
    <property type="entry name" value="Vaccinia Virus protein VP39"/>
    <property type="match status" value="1"/>
</dbReference>
<evidence type="ECO:0000256" key="2">
    <source>
        <dbReference type="ARBA" id="ARBA00005369"/>
    </source>
</evidence>
<reference evidence="8" key="1">
    <citation type="submission" date="2021-11" db="EMBL/GenBank/DDBJ databases">
        <authorList>
            <consortium name="Genoscope - CEA"/>
            <person name="William W."/>
        </authorList>
    </citation>
    <scope>NUCLEOTIDE SEQUENCE</scope>
</reference>
<dbReference type="Proteomes" id="UP000789595">
    <property type="component" value="Unassembled WGS sequence"/>
</dbReference>
<dbReference type="InterPro" id="IPR029063">
    <property type="entry name" value="SAM-dependent_MTases_sf"/>
</dbReference>
<keyword evidence="7" id="KW-0949">S-adenosyl-L-methionine</keyword>
<name>A0A8J2SGN9_9STRA</name>
<evidence type="ECO:0000313" key="8">
    <source>
        <dbReference type="EMBL" id="CAH0365792.1"/>
    </source>
</evidence>
<dbReference type="GO" id="GO:0004719">
    <property type="term" value="F:protein-L-isoaspartate (D-aspartate) O-methyltransferase activity"/>
    <property type="evidence" value="ECO:0007669"/>
    <property type="project" value="UniProtKB-EC"/>
</dbReference>
<dbReference type="InterPro" id="IPR000682">
    <property type="entry name" value="PCMT"/>
</dbReference>